<dbReference type="STRING" id="1297617.IB211_01717c"/>
<keyword evidence="2 4" id="KW-0067">ATP-binding</keyword>
<accession>A0A0S2W452</accession>
<dbReference type="PROSITE" id="PS50893">
    <property type="entry name" value="ABC_TRANSPORTER_2"/>
    <property type="match status" value="1"/>
</dbReference>
<feature type="domain" description="ABC transporter" evidence="3">
    <location>
        <begin position="2"/>
        <end position="234"/>
    </location>
</feature>
<reference evidence="5" key="2">
    <citation type="submission" date="2015-04" db="EMBL/GenBank/DDBJ databases">
        <title>A butyrogenic pathway from the amino acid lysine in a human gut commensal.</title>
        <authorList>
            <person name="de Vos W.M."/>
            <person name="Bui N.T.P."/>
            <person name="Plugge C.M."/>
            <person name="Ritari J."/>
        </authorList>
    </citation>
    <scope>NUCLEOTIDE SEQUENCE [LARGE SCALE GENOMIC DNA]</scope>
    <source>
        <strain evidence="5">AF211</strain>
    </source>
</reference>
<dbReference type="GO" id="GO:0005524">
    <property type="term" value="F:ATP binding"/>
    <property type="evidence" value="ECO:0007669"/>
    <property type="project" value="UniProtKB-KW"/>
</dbReference>
<keyword evidence="1" id="KW-0547">Nucleotide-binding</keyword>
<dbReference type="EMBL" id="CP011307">
    <property type="protein sequence ID" value="ALP94108.1"/>
    <property type="molecule type" value="Genomic_DNA"/>
</dbReference>
<dbReference type="PATRIC" id="fig|1297617.4.peg.1764"/>
<dbReference type="PANTHER" id="PTHR43514">
    <property type="entry name" value="ABC TRANSPORTER I FAMILY MEMBER 10"/>
    <property type="match status" value="1"/>
</dbReference>
<dbReference type="eggNOG" id="COG3842">
    <property type="taxonomic scope" value="Bacteria"/>
</dbReference>
<dbReference type="PANTHER" id="PTHR43514:SF1">
    <property type="entry name" value="SULFATE_THIOSULFATE IMPORT ATP-BINDING PROTEIN CYSA"/>
    <property type="match status" value="1"/>
</dbReference>
<dbReference type="KEGG" id="ibu:IB211_01717c"/>
<dbReference type="RefSeq" id="WP_058117749.1">
    <property type="nucleotide sequence ID" value="NZ_CP011307.1"/>
</dbReference>
<dbReference type="SMART" id="SM00382">
    <property type="entry name" value="AAA"/>
    <property type="match status" value="1"/>
</dbReference>
<dbReference type="InterPro" id="IPR050334">
    <property type="entry name" value="Molybdenum_import_ModC"/>
</dbReference>
<protein>
    <submittedName>
        <fullName evidence="4">Molybdenum transport ATP-binding protein ModC</fullName>
    </submittedName>
</protein>
<dbReference type="Gene3D" id="3.40.50.300">
    <property type="entry name" value="P-loop containing nucleotide triphosphate hydrolases"/>
    <property type="match status" value="1"/>
</dbReference>
<evidence type="ECO:0000256" key="2">
    <source>
        <dbReference type="ARBA" id="ARBA00022840"/>
    </source>
</evidence>
<dbReference type="InterPro" id="IPR003439">
    <property type="entry name" value="ABC_transporter-like_ATP-bd"/>
</dbReference>
<sequence length="347" mass="38893">MSLTVDIHKQLGRFSLDASFRADGGTLGLLGASGSGKSLTLKCIAGIERPDRGKILLNGVTLFDSERWINLPPQKRRVGYLFQNYALFPNMTVRQNILCGIRWERDRARRAAELRRVVELLHLQGLEEQRPDQLSGGQQQRTALARILVSRPELLMLDEPFSALDEHLRDQLQIQMKKLLDTFDGDILLVTHNHDEAYHMCEKAAVVDGGRILGVRETELLFLDPGSVPAARLTGCRNISSAARRVGAYEVEIPGWGIRLATARPVKEGVRAVGVRAGAFSHTCPENRFPVSFTGHMELPFETQMCFRYEGQAETEGELWWSRPGRDGKKGLPQELGVPREDVLLLY</sequence>
<evidence type="ECO:0000313" key="4">
    <source>
        <dbReference type="EMBL" id="ALP94108.1"/>
    </source>
</evidence>
<dbReference type="AlphaFoldDB" id="A0A0S2W452"/>
<keyword evidence="5" id="KW-1185">Reference proteome</keyword>
<reference evidence="4 5" key="1">
    <citation type="journal article" date="2015" name="Nat. Commun.">
        <title>Production of butyrate from lysine and the Amadori product fructoselysine by a human gut commensal.</title>
        <authorList>
            <person name="Bui T.P."/>
            <person name="Ritari J."/>
            <person name="Boeren S."/>
            <person name="de Waard P."/>
            <person name="Plugge C.M."/>
            <person name="de Vos W.M."/>
        </authorList>
    </citation>
    <scope>NUCLEOTIDE SEQUENCE [LARGE SCALE GENOMIC DNA]</scope>
    <source>
        <strain evidence="4 5">AF211</strain>
    </source>
</reference>
<dbReference type="InterPro" id="IPR003593">
    <property type="entry name" value="AAA+_ATPase"/>
</dbReference>
<proteinExistence type="predicted"/>
<dbReference type="SUPFAM" id="SSF52540">
    <property type="entry name" value="P-loop containing nucleoside triphosphate hydrolases"/>
    <property type="match status" value="1"/>
</dbReference>
<organism evidence="4 5">
    <name type="scientific">Intestinimonas butyriciproducens</name>
    <dbReference type="NCBI Taxonomy" id="1297617"/>
    <lineage>
        <taxon>Bacteria</taxon>
        <taxon>Bacillati</taxon>
        <taxon>Bacillota</taxon>
        <taxon>Clostridia</taxon>
        <taxon>Eubacteriales</taxon>
        <taxon>Intestinimonas</taxon>
    </lineage>
</organism>
<name>A0A0S2W452_9FIRM</name>
<evidence type="ECO:0000256" key="1">
    <source>
        <dbReference type="ARBA" id="ARBA00022741"/>
    </source>
</evidence>
<evidence type="ECO:0000259" key="3">
    <source>
        <dbReference type="PROSITE" id="PS50893"/>
    </source>
</evidence>
<gene>
    <name evidence="4" type="ORF">IB211_01717c</name>
</gene>
<dbReference type="InterPro" id="IPR027417">
    <property type="entry name" value="P-loop_NTPase"/>
</dbReference>
<dbReference type="Proteomes" id="UP000064844">
    <property type="component" value="Chromosome"/>
</dbReference>
<dbReference type="Pfam" id="PF00005">
    <property type="entry name" value="ABC_tran"/>
    <property type="match status" value="1"/>
</dbReference>
<evidence type="ECO:0000313" key="5">
    <source>
        <dbReference type="Proteomes" id="UP000064844"/>
    </source>
</evidence>
<dbReference type="GO" id="GO:0016887">
    <property type="term" value="F:ATP hydrolysis activity"/>
    <property type="evidence" value="ECO:0007669"/>
    <property type="project" value="InterPro"/>
</dbReference>